<dbReference type="GO" id="GO:0016740">
    <property type="term" value="F:transferase activity"/>
    <property type="evidence" value="ECO:0007669"/>
    <property type="project" value="UniProtKB-KW"/>
</dbReference>
<feature type="domain" description="GST C-terminal" evidence="2">
    <location>
        <begin position="85"/>
        <end position="204"/>
    </location>
</feature>
<dbReference type="InterPro" id="IPR040079">
    <property type="entry name" value="Glutathione_S-Trfase"/>
</dbReference>
<dbReference type="PANTHER" id="PTHR44051:SF8">
    <property type="entry name" value="GLUTATHIONE S-TRANSFERASE GSTA"/>
    <property type="match status" value="1"/>
</dbReference>
<dbReference type="STRING" id="198616.SAMN05216193_105187"/>
<proteinExistence type="predicted"/>
<dbReference type="Pfam" id="PF13410">
    <property type="entry name" value="GST_C_2"/>
    <property type="match status" value="1"/>
</dbReference>
<dbReference type="OrthoDB" id="9810080at2"/>
<name>A0A1H0EII0_9PSED</name>
<dbReference type="Pfam" id="PF13409">
    <property type="entry name" value="GST_N_2"/>
    <property type="match status" value="1"/>
</dbReference>
<reference evidence="4" key="1">
    <citation type="submission" date="2016-10" db="EMBL/GenBank/DDBJ databases">
        <authorList>
            <person name="Varghese N."/>
            <person name="Submissions S."/>
        </authorList>
    </citation>
    <scope>NUCLEOTIDE SEQUENCE [LARGE SCALE GENOMIC DNA]</scope>
    <source>
        <strain evidence="4">JCM 21621</strain>
    </source>
</reference>
<keyword evidence="3" id="KW-0808">Transferase</keyword>
<dbReference type="InterPro" id="IPR004045">
    <property type="entry name" value="Glutathione_S-Trfase_N"/>
</dbReference>
<evidence type="ECO:0000313" key="3">
    <source>
        <dbReference type="EMBL" id="SDN82163.1"/>
    </source>
</evidence>
<protein>
    <submittedName>
        <fullName evidence="3">Glutathione S-transferase</fullName>
    </submittedName>
</protein>
<feature type="domain" description="GST N-terminal" evidence="1">
    <location>
        <begin position="1"/>
        <end position="80"/>
    </location>
</feature>
<dbReference type="Gene3D" id="3.40.30.10">
    <property type="entry name" value="Glutaredoxin"/>
    <property type="match status" value="1"/>
</dbReference>
<dbReference type="EMBL" id="FNIJ01000005">
    <property type="protein sequence ID" value="SDN82163.1"/>
    <property type="molecule type" value="Genomic_DNA"/>
</dbReference>
<dbReference type="InterPro" id="IPR010987">
    <property type="entry name" value="Glutathione-S-Trfase_C-like"/>
</dbReference>
<dbReference type="SFLD" id="SFLDG00358">
    <property type="entry name" value="Main_(cytGST)"/>
    <property type="match status" value="1"/>
</dbReference>
<dbReference type="AlphaFoldDB" id="A0A1H0EII0"/>
<evidence type="ECO:0000259" key="1">
    <source>
        <dbReference type="PROSITE" id="PS50404"/>
    </source>
</evidence>
<evidence type="ECO:0000313" key="4">
    <source>
        <dbReference type="Proteomes" id="UP000242957"/>
    </source>
</evidence>
<dbReference type="Proteomes" id="UP000242957">
    <property type="component" value="Unassembled WGS sequence"/>
</dbReference>
<gene>
    <name evidence="3" type="ORF">SAMN05216193_105187</name>
</gene>
<dbReference type="SUPFAM" id="SSF47616">
    <property type="entry name" value="GST C-terminal domain-like"/>
    <property type="match status" value="1"/>
</dbReference>
<accession>A0A1H0EII0</accession>
<dbReference type="PROSITE" id="PS50404">
    <property type="entry name" value="GST_NTER"/>
    <property type="match status" value="1"/>
</dbReference>
<evidence type="ECO:0000259" key="2">
    <source>
        <dbReference type="PROSITE" id="PS50405"/>
    </source>
</evidence>
<dbReference type="SFLD" id="SFLDS00019">
    <property type="entry name" value="Glutathione_Transferase_(cytos"/>
    <property type="match status" value="1"/>
</dbReference>
<dbReference type="InterPro" id="IPR034345">
    <property type="entry name" value="Gtt2-like_N"/>
</dbReference>
<dbReference type="PANTHER" id="PTHR44051">
    <property type="entry name" value="GLUTATHIONE S-TRANSFERASE-RELATED"/>
    <property type="match status" value="1"/>
</dbReference>
<sequence>MKLFNSIGPNPRLVRLFAAEKGIALPLQDIDIIAGDNRQADFLRLNPTGTTPTLLLDDGRAIAETTAVCEYLEELHPVPALIGATAEERAETRMWWRRVDLAVVQPMTTGFRGAEGFELFRNRVQCFPQVAGEMKQSARDGLQWLEAQLGDGPYICGQRLTVVDLLLLSFLDFADLVGQGLDENACPRLARWLADMRARPSAGA</sequence>
<dbReference type="PROSITE" id="PS50405">
    <property type="entry name" value="GST_CTER"/>
    <property type="match status" value="1"/>
</dbReference>
<dbReference type="Gene3D" id="1.20.1050.10">
    <property type="match status" value="1"/>
</dbReference>
<dbReference type="RefSeq" id="WP_084310551.1">
    <property type="nucleotide sequence ID" value="NZ_FNIJ01000005.1"/>
</dbReference>
<dbReference type="InterPro" id="IPR036282">
    <property type="entry name" value="Glutathione-S-Trfase_C_sf"/>
</dbReference>
<dbReference type="CDD" id="cd03051">
    <property type="entry name" value="GST_N_GTT2_like"/>
    <property type="match status" value="1"/>
</dbReference>
<organism evidence="3 4">
    <name type="scientific">Pseudomonas jinjuensis</name>
    <dbReference type="NCBI Taxonomy" id="198616"/>
    <lineage>
        <taxon>Bacteria</taxon>
        <taxon>Pseudomonadati</taxon>
        <taxon>Pseudomonadota</taxon>
        <taxon>Gammaproteobacteria</taxon>
        <taxon>Pseudomonadales</taxon>
        <taxon>Pseudomonadaceae</taxon>
        <taxon>Pseudomonas</taxon>
    </lineage>
</organism>
<dbReference type="InterPro" id="IPR036249">
    <property type="entry name" value="Thioredoxin-like_sf"/>
</dbReference>
<dbReference type="SUPFAM" id="SSF52833">
    <property type="entry name" value="Thioredoxin-like"/>
    <property type="match status" value="1"/>
</dbReference>
<keyword evidence="4" id="KW-1185">Reference proteome</keyword>